<comment type="caution">
    <text evidence="1">The sequence shown here is derived from an EMBL/GenBank/DDBJ whole genome shotgun (WGS) entry which is preliminary data.</text>
</comment>
<evidence type="ECO:0008006" key="3">
    <source>
        <dbReference type="Google" id="ProtNLM"/>
    </source>
</evidence>
<dbReference type="AlphaFoldDB" id="A0A1J4XX43"/>
<evidence type="ECO:0000313" key="2">
    <source>
        <dbReference type="Proteomes" id="UP000182693"/>
    </source>
</evidence>
<dbReference type="STRING" id="1805425.AUJ30_00040"/>
<protein>
    <recommendedName>
        <fullName evidence="3">VCBS repeat-containing protein</fullName>
    </recommendedName>
</protein>
<organism evidence="1 2">
    <name type="scientific">Candidatus Wolfebacteria bacterium CG1_02_39_135</name>
    <dbReference type="NCBI Taxonomy" id="1805425"/>
    <lineage>
        <taxon>Bacteria</taxon>
        <taxon>Candidatus Wolfeibacteriota</taxon>
    </lineage>
</organism>
<sequence>MNNIDIKPESYPNSINLSSNGVVPVAIFGSNTFDVHQINLSSVTFAHAPIKARGRDRLMTSYEDVNGDGFTDVVIHVITETLQLTPTNTKAELNGFLLDGREIKGSDSVKIVS</sequence>
<gene>
    <name evidence="1" type="ORF">AUJ30_00040</name>
</gene>
<dbReference type="Proteomes" id="UP000182693">
    <property type="component" value="Unassembled WGS sequence"/>
</dbReference>
<reference evidence="1 2" key="1">
    <citation type="journal article" date="2016" name="Environ. Microbiol.">
        <title>Genomic resolution of a cold subsurface aquifer community provides metabolic insights for novel microbes adapted to high CO concentrations.</title>
        <authorList>
            <person name="Probst A.J."/>
            <person name="Castelle C.J."/>
            <person name="Singh A."/>
            <person name="Brown C.T."/>
            <person name="Anantharaman K."/>
            <person name="Sharon I."/>
            <person name="Hug L.A."/>
            <person name="Burstein D."/>
            <person name="Emerson J.B."/>
            <person name="Thomas B.C."/>
            <person name="Banfield J.F."/>
        </authorList>
    </citation>
    <scope>NUCLEOTIDE SEQUENCE [LARGE SCALE GENOMIC DNA]</scope>
    <source>
        <strain evidence="1">CG1_02_39_135</strain>
    </source>
</reference>
<accession>A0A1J4XX43</accession>
<evidence type="ECO:0000313" key="1">
    <source>
        <dbReference type="EMBL" id="OIO65939.1"/>
    </source>
</evidence>
<name>A0A1J4XX43_9BACT</name>
<dbReference type="EMBL" id="MNWX01000001">
    <property type="protein sequence ID" value="OIO65939.1"/>
    <property type="molecule type" value="Genomic_DNA"/>
</dbReference>
<proteinExistence type="predicted"/>